<dbReference type="EMBL" id="NIDE01000020">
    <property type="protein sequence ID" value="OWK34220.1"/>
    <property type="molecule type" value="Genomic_DNA"/>
</dbReference>
<evidence type="ECO:0000313" key="2">
    <source>
        <dbReference type="Proteomes" id="UP000214646"/>
    </source>
</evidence>
<dbReference type="RefSeq" id="WP_088260520.1">
    <property type="nucleotide sequence ID" value="NZ_NIDE01000020.1"/>
</dbReference>
<dbReference type="OrthoDB" id="254883at2"/>
<proteinExistence type="predicted"/>
<comment type="caution">
    <text evidence="1">The sequence shown here is derived from an EMBL/GenBank/DDBJ whole genome shotgun (WGS) entry which is preliminary data.</text>
</comment>
<protein>
    <submittedName>
        <fullName evidence="1">Uncharacterized protein</fullName>
    </submittedName>
</protein>
<reference evidence="2" key="1">
    <citation type="submission" date="2017-06" db="EMBL/GenBank/DDBJ databases">
        <title>Genome analysis of Fimbriiglobus ruber SP5, the first member of the order Planctomycetales with confirmed chitinolytic capability.</title>
        <authorList>
            <person name="Ravin N.V."/>
            <person name="Rakitin A.L."/>
            <person name="Ivanova A.A."/>
            <person name="Beletsky A.V."/>
            <person name="Kulichevskaya I.S."/>
            <person name="Mardanov A.V."/>
            <person name="Dedysh S.N."/>
        </authorList>
    </citation>
    <scope>NUCLEOTIDE SEQUENCE [LARGE SCALE GENOMIC DNA]</scope>
    <source>
        <strain evidence="2">SP5</strain>
    </source>
</reference>
<organism evidence="1 2">
    <name type="scientific">Fimbriiglobus ruber</name>
    <dbReference type="NCBI Taxonomy" id="1908690"/>
    <lineage>
        <taxon>Bacteria</taxon>
        <taxon>Pseudomonadati</taxon>
        <taxon>Planctomycetota</taxon>
        <taxon>Planctomycetia</taxon>
        <taxon>Gemmatales</taxon>
        <taxon>Gemmataceae</taxon>
        <taxon>Fimbriiglobus</taxon>
    </lineage>
</organism>
<dbReference type="InterPro" id="IPR046632">
    <property type="entry name" value="DUF6744"/>
</dbReference>
<keyword evidence="2" id="KW-1185">Reference proteome</keyword>
<accession>A0A225CXX4</accession>
<gene>
    <name evidence="1" type="ORF">FRUB_10191</name>
</gene>
<dbReference type="Pfam" id="PF20529">
    <property type="entry name" value="DUF6744"/>
    <property type="match status" value="1"/>
</dbReference>
<dbReference type="Proteomes" id="UP000214646">
    <property type="component" value="Unassembled WGS sequence"/>
</dbReference>
<evidence type="ECO:0000313" key="1">
    <source>
        <dbReference type="EMBL" id="OWK34220.1"/>
    </source>
</evidence>
<dbReference type="AlphaFoldDB" id="A0A225CXX4"/>
<name>A0A225CXX4_9BACT</name>
<sequence>MTTNPPAPFPVAAGARLLGEVIAWTCSGVAVTHPALVAALRDAGLDDGVARELAPKHAFTRACKKLSDQRIIRQVAEDAATVRFQFTHESRDGDRFAYTLETLLALDKTTGRVTCDLPGLATLAQEHLDHAIDARSGADVTRVIQKLFDRHADLFPVRPQGGVYFVPDRHAGFVDRVQAMLGRINGQILRFPVPGGTPEGDRSVKESVAAGLAALVDDHRKAVAQFGDDTRDETLKRAASKIRVTQFKIQAYAEYLCDEKAKLDRELTAARDALRQKVERLAATAVVA</sequence>